<accession>A0A4S5BAM9</accession>
<name>A0A4S5BAM9_BIFLI</name>
<sequence length="299" mass="31671">MTTALGVAPDSAGRGMDPPTHRRIIKAHWENVGIVCGLDVTGRSDLRYNVAAGVAVCSRGNADGYTEAYWNGGQTVAVSAGDPSNPRIDTIWLKANDISQGDEDNQVAVGVTQGTPSANPVAPSVPSGCTRLMSMRMPAAASSTQSATMVDTQDYAIPYGANLGILARIAENKDLQASSNPAYTAPFLIDTFKMSTDRNLLLTMYACVSAPSKNGAKGVAAVRFVVDGNLYTTRKIEYTDSWVTHECTCSLQLAKGPHTIGVAMFNEQGPGYVTHYGVKDNGDTYVGRVLVVKDEGVAR</sequence>
<proteinExistence type="predicted"/>
<dbReference type="EMBL" id="SSWL01000026">
    <property type="protein sequence ID" value="THJ25966.1"/>
    <property type="molecule type" value="Genomic_DNA"/>
</dbReference>
<evidence type="ECO:0000313" key="2">
    <source>
        <dbReference type="Proteomes" id="UP000306697"/>
    </source>
</evidence>
<reference evidence="1 2" key="1">
    <citation type="submission" date="2019-04" db="EMBL/GenBank/DDBJ databases">
        <title>Genome Announcement To Ensure Probiotic Safety of Bifidobacterium longum subsp infantis UBBI-01.</title>
        <authorList>
            <person name="Sulthana A."/>
            <person name="Lakshmi S.G."/>
            <person name="Madempudi R.S."/>
        </authorList>
    </citation>
    <scope>NUCLEOTIDE SEQUENCE [LARGE SCALE GENOMIC DNA]</scope>
    <source>
        <strain evidence="1 2">UBBI-01</strain>
    </source>
</reference>
<dbReference type="RefSeq" id="WP_136501145.1">
    <property type="nucleotide sequence ID" value="NZ_CALNDC010000001.1"/>
</dbReference>
<protein>
    <submittedName>
        <fullName evidence="1">Uncharacterized protein</fullName>
    </submittedName>
</protein>
<dbReference type="Proteomes" id="UP000306697">
    <property type="component" value="Unassembled WGS sequence"/>
</dbReference>
<evidence type="ECO:0000313" key="1">
    <source>
        <dbReference type="EMBL" id="THJ25966.1"/>
    </source>
</evidence>
<organism evidence="1 2">
    <name type="scientific">Bifidobacterium longum subsp. infantis</name>
    <dbReference type="NCBI Taxonomy" id="1682"/>
    <lineage>
        <taxon>Bacteria</taxon>
        <taxon>Bacillati</taxon>
        <taxon>Actinomycetota</taxon>
        <taxon>Actinomycetes</taxon>
        <taxon>Bifidobacteriales</taxon>
        <taxon>Bifidobacteriaceae</taxon>
        <taxon>Bifidobacterium</taxon>
    </lineage>
</organism>
<gene>
    <name evidence="1" type="ORF">E6L38_12200</name>
</gene>
<dbReference type="AlphaFoldDB" id="A0A4S5BAM9"/>
<comment type="caution">
    <text evidence="1">The sequence shown here is derived from an EMBL/GenBank/DDBJ whole genome shotgun (WGS) entry which is preliminary data.</text>
</comment>